<feature type="region of interest" description="Disordered" evidence="1">
    <location>
        <begin position="289"/>
        <end position="308"/>
    </location>
</feature>
<evidence type="ECO:0000313" key="2">
    <source>
        <dbReference type="EMBL" id="CAK0882918.1"/>
    </source>
</evidence>
<gene>
    <name evidence="2" type="ORF">PCOR1329_LOCUS65286</name>
</gene>
<sequence length="308" mass="31796">LVHREAKPVGAPHGRQPLPEAGPRHAGPEPVAGAPVAPGDPAELLGGGPVAPFDPEDVADEAGSEAEPCRRGHGPRRARRPRRAGGHAEHRGVEDGGAGSHLPGLSVEEEPGHGGKLEPARWLPVHVGARHTRRPAVAKLPSASGAHARPRGGRGGSSATAAADAPAQPRRGHRRPPLAGRRHGCPVMIVRPWLPSRPPSAAGAQSPRRPTWQRATGHSASAWRETAASRVARSPEVSRRAPLPSGPPEAFFGTPARGGARGPWPPTSWLSRFNQSSICGGVSLSARAVLAKPGGARPPPPPPPPPPP</sequence>
<organism evidence="2 3">
    <name type="scientific">Prorocentrum cordatum</name>
    <dbReference type="NCBI Taxonomy" id="2364126"/>
    <lineage>
        <taxon>Eukaryota</taxon>
        <taxon>Sar</taxon>
        <taxon>Alveolata</taxon>
        <taxon>Dinophyceae</taxon>
        <taxon>Prorocentrales</taxon>
        <taxon>Prorocentraceae</taxon>
        <taxon>Prorocentrum</taxon>
    </lineage>
</organism>
<feature type="non-terminal residue" evidence="2">
    <location>
        <position position="308"/>
    </location>
</feature>
<keyword evidence="3" id="KW-1185">Reference proteome</keyword>
<feature type="compositionally biased region" description="Basic residues" evidence="1">
    <location>
        <begin position="170"/>
        <end position="184"/>
    </location>
</feature>
<evidence type="ECO:0000256" key="1">
    <source>
        <dbReference type="SAM" id="MobiDB-lite"/>
    </source>
</evidence>
<feature type="compositionally biased region" description="Basic and acidic residues" evidence="1">
    <location>
        <begin position="110"/>
        <end position="119"/>
    </location>
</feature>
<proteinExistence type="predicted"/>
<accession>A0ABN9W9L7</accession>
<feature type="compositionally biased region" description="Acidic residues" evidence="1">
    <location>
        <begin position="54"/>
        <end position="64"/>
    </location>
</feature>
<protein>
    <submittedName>
        <fullName evidence="2">Uncharacterized protein</fullName>
    </submittedName>
</protein>
<evidence type="ECO:0000313" key="3">
    <source>
        <dbReference type="Proteomes" id="UP001189429"/>
    </source>
</evidence>
<comment type="caution">
    <text evidence="2">The sequence shown here is derived from an EMBL/GenBank/DDBJ whole genome shotgun (WGS) entry which is preliminary data.</text>
</comment>
<feature type="compositionally biased region" description="Basic residues" evidence="1">
    <location>
        <begin position="71"/>
        <end position="85"/>
    </location>
</feature>
<feature type="compositionally biased region" description="Pro residues" evidence="1">
    <location>
        <begin position="296"/>
        <end position="308"/>
    </location>
</feature>
<feature type="compositionally biased region" description="Low complexity" evidence="1">
    <location>
        <begin position="28"/>
        <end position="43"/>
    </location>
</feature>
<dbReference type="Proteomes" id="UP001189429">
    <property type="component" value="Unassembled WGS sequence"/>
</dbReference>
<reference evidence="2" key="1">
    <citation type="submission" date="2023-10" db="EMBL/GenBank/DDBJ databases">
        <authorList>
            <person name="Chen Y."/>
            <person name="Shah S."/>
            <person name="Dougan E. K."/>
            <person name="Thang M."/>
            <person name="Chan C."/>
        </authorList>
    </citation>
    <scope>NUCLEOTIDE SEQUENCE [LARGE SCALE GENOMIC DNA]</scope>
</reference>
<feature type="region of interest" description="Disordered" evidence="1">
    <location>
        <begin position="1"/>
        <end position="268"/>
    </location>
</feature>
<feature type="compositionally biased region" description="Low complexity" evidence="1">
    <location>
        <begin position="157"/>
        <end position="169"/>
    </location>
</feature>
<name>A0ABN9W9L7_9DINO</name>
<dbReference type="EMBL" id="CAUYUJ010018353">
    <property type="protein sequence ID" value="CAK0882918.1"/>
    <property type="molecule type" value="Genomic_DNA"/>
</dbReference>
<feature type="non-terminal residue" evidence="2">
    <location>
        <position position="1"/>
    </location>
</feature>